<dbReference type="GO" id="GO:0006139">
    <property type="term" value="P:nucleobase-containing compound metabolic process"/>
    <property type="evidence" value="ECO:0007669"/>
    <property type="project" value="InterPro"/>
</dbReference>
<dbReference type="Gene3D" id="3.30.420.10">
    <property type="entry name" value="Ribonuclease H-like superfamily/Ribonuclease H"/>
    <property type="match status" value="1"/>
</dbReference>
<dbReference type="Proteomes" id="UP001174997">
    <property type="component" value="Unassembled WGS sequence"/>
</dbReference>
<evidence type="ECO:0000259" key="2">
    <source>
        <dbReference type="Pfam" id="PF01612"/>
    </source>
</evidence>
<dbReference type="GO" id="GO:0003676">
    <property type="term" value="F:nucleic acid binding"/>
    <property type="evidence" value="ECO:0007669"/>
    <property type="project" value="InterPro"/>
</dbReference>
<accession>A0AA39ZNM1</accession>
<organism evidence="3 4">
    <name type="scientific">Cercophora samala</name>
    <dbReference type="NCBI Taxonomy" id="330535"/>
    <lineage>
        <taxon>Eukaryota</taxon>
        <taxon>Fungi</taxon>
        <taxon>Dikarya</taxon>
        <taxon>Ascomycota</taxon>
        <taxon>Pezizomycotina</taxon>
        <taxon>Sordariomycetes</taxon>
        <taxon>Sordariomycetidae</taxon>
        <taxon>Sordariales</taxon>
        <taxon>Lasiosphaeriaceae</taxon>
        <taxon>Cercophora</taxon>
    </lineage>
</organism>
<dbReference type="AlphaFoldDB" id="A0AA39ZNM1"/>
<name>A0AA39ZNM1_9PEZI</name>
<dbReference type="PANTHER" id="PTHR43040">
    <property type="entry name" value="RIBONUCLEASE D"/>
    <property type="match status" value="1"/>
</dbReference>
<dbReference type="EMBL" id="JAULSY010000001">
    <property type="protein sequence ID" value="KAK0674505.1"/>
    <property type="molecule type" value="Genomic_DNA"/>
</dbReference>
<protein>
    <submittedName>
        <fullName evidence="3">Ribonuclease H-like domain-containing protein</fullName>
    </submittedName>
</protein>
<feature type="region of interest" description="Disordered" evidence="1">
    <location>
        <begin position="230"/>
        <end position="252"/>
    </location>
</feature>
<dbReference type="Pfam" id="PF01612">
    <property type="entry name" value="DNA_pol_A_exo1"/>
    <property type="match status" value="1"/>
</dbReference>
<gene>
    <name evidence="3" type="ORF">QBC41DRAFT_1581</name>
</gene>
<proteinExistence type="predicted"/>
<dbReference type="InterPro" id="IPR002562">
    <property type="entry name" value="3'-5'_exonuclease_dom"/>
</dbReference>
<feature type="domain" description="3'-5' exonuclease" evidence="2">
    <location>
        <begin position="17"/>
        <end position="206"/>
    </location>
</feature>
<dbReference type="PANTHER" id="PTHR43040:SF1">
    <property type="entry name" value="RIBONUCLEASE D"/>
    <property type="match status" value="1"/>
</dbReference>
<dbReference type="InterPro" id="IPR036397">
    <property type="entry name" value="RNaseH_sf"/>
</dbReference>
<evidence type="ECO:0000256" key="1">
    <source>
        <dbReference type="SAM" id="MobiDB-lite"/>
    </source>
</evidence>
<evidence type="ECO:0000313" key="4">
    <source>
        <dbReference type="Proteomes" id="UP001174997"/>
    </source>
</evidence>
<reference evidence="3" key="1">
    <citation type="submission" date="2023-06" db="EMBL/GenBank/DDBJ databases">
        <title>Genome-scale phylogeny and comparative genomics of the fungal order Sordariales.</title>
        <authorList>
            <consortium name="Lawrence Berkeley National Laboratory"/>
            <person name="Hensen N."/>
            <person name="Bonometti L."/>
            <person name="Westerberg I."/>
            <person name="Brannstrom I.O."/>
            <person name="Guillou S."/>
            <person name="Cros-Aarteil S."/>
            <person name="Calhoun S."/>
            <person name="Haridas S."/>
            <person name="Kuo A."/>
            <person name="Mondo S."/>
            <person name="Pangilinan J."/>
            <person name="Riley R."/>
            <person name="Labutti K."/>
            <person name="Andreopoulos B."/>
            <person name="Lipzen A."/>
            <person name="Chen C."/>
            <person name="Yanf M."/>
            <person name="Daum C."/>
            <person name="Ng V."/>
            <person name="Clum A."/>
            <person name="Steindorff A."/>
            <person name="Ohm R."/>
            <person name="Martin F."/>
            <person name="Silar P."/>
            <person name="Natvig D."/>
            <person name="Lalanne C."/>
            <person name="Gautier V."/>
            <person name="Ament-Velasquez S.L."/>
            <person name="Kruys A."/>
            <person name="Hutchinson M.I."/>
            <person name="Powell A.J."/>
            <person name="Barry K."/>
            <person name="Miller A.N."/>
            <person name="Grigoriev I.V."/>
            <person name="Debuchy R."/>
            <person name="Gladieux P."/>
            <person name="Thoren M.H."/>
            <person name="Johannesson H."/>
        </authorList>
    </citation>
    <scope>NUCLEOTIDE SEQUENCE</scope>
    <source>
        <strain evidence="3">CBS 307.81</strain>
    </source>
</reference>
<sequence length="285" mass="31673">MGSSTTSSSSVPKVSLIDHSSALKDFLAIINPSKTLYLDLEGTNLSRHGTLDLISVLIYPDPKVRIIDVKTLGNDAFTTPSRKDNKTTLQSVFENKSIRKYLWDVRNDADALKSLHNVGLSGVIDLQLLENMTRPGNSLFIMGLKQAIESDLDLSDQEKTNWVKCKRDIGTRLNSGALGLFSRRPLTSDIIQYCAGDVRYLPLLKKAYEERCALTPDWLKRLKKASARRVQESHLPGYKPNGRSKRYGPWGANPASHFQKGRHLGRGLDSKVVSRVSSLIKAALP</sequence>
<dbReference type="GO" id="GO:0008408">
    <property type="term" value="F:3'-5' exonuclease activity"/>
    <property type="evidence" value="ECO:0007669"/>
    <property type="project" value="InterPro"/>
</dbReference>
<dbReference type="InterPro" id="IPR012337">
    <property type="entry name" value="RNaseH-like_sf"/>
</dbReference>
<dbReference type="SUPFAM" id="SSF53098">
    <property type="entry name" value="Ribonuclease H-like"/>
    <property type="match status" value="1"/>
</dbReference>
<keyword evidence="4" id="KW-1185">Reference proteome</keyword>
<comment type="caution">
    <text evidence="3">The sequence shown here is derived from an EMBL/GenBank/DDBJ whole genome shotgun (WGS) entry which is preliminary data.</text>
</comment>
<evidence type="ECO:0000313" key="3">
    <source>
        <dbReference type="EMBL" id="KAK0674505.1"/>
    </source>
</evidence>